<evidence type="ECO:0000256" key="4">
    <source>
        <dbReference type="PROSITE-ProRule" id="PRU00409"/>
    </source>
</evidence>
<dbReference type="GO" id="GO:0016829">
    <property type="term" value="F:lyase activity"/>
    <property type="evidence" value="ECO:0007669"/>
    <property type="project" value="UniProtKB-KW"/>
</dbReference>
<dbReference type="GO" id="GO:0046872">
    <property type="term" value="F:metal ion binding"/>
    <property type="evidence" value="ECO:0007669"/>
    <property type="project" value="InterPro"/>
</dbReference>
<dbReference type="Proteomes" id="UP000054925">
    <property type="component" value="Unassembled WGS sequence"/>
</dbReference>
<dbReference type="PANTHER" id="PTHR43585:SF2">
    <property type="entry name" value="ATP-GRASP ENZYME FSQD"/>
    <property type="match status" value="1"/>
</dbReference>
<comment type="caution">
    <text evidence="6">The sequence shown here is derived from an EMBL/GenBank/DDBJ whole genome shotgun (WGS) entry which is preliminary data.</text>
</comment>
<keyword evidence="7" id="KW-1185">Reference proteome</keyword>
<evidence type="ECO:0000256" key="3">
    <source>
        <dbReference type="ARBA" id="ARBA00022840"/>
    </source>
</evidence>
<evidence type="ECO:0000259" key="5">
    <source>
        <dbReference type="PROSITE" id="PS50975"/>
    </source>
</evidence>
<evidence type="ECO:0000256" key="1">
    <source>
        <dbReference type="ARBA" id="ARBA00022598"/>
    </source>
</evidence>
<feature type="domain" description="ATP-grasp" evidence="5">
    <location>
        <begin position="123"/>
        <end position="328"/>
    </location>
</feature>
<evidence type="ECO:0000313" key="7">
    <source>
        <dbReference type="Proteomes" id="UP000054925"/>
    </source>
</evidence>
<reference evidence="6" key="1">
    <citation type="submission" date="2016-01" db="EMBL/GenBank/DDBJ databases">
        <authorList>
            <person name="Peeters C."/>
        </authorList>
    </citation>
    <scope>NUCLEOTIDE SEQUENCE [LARGE SCALE GENOMIC DNA]</scope>
    <source>
        <strain evidence="6">LMG 22937</strain>
    </source>
</reference>
<keyword evidence="1" id="KW-0436">Ligase</keyword>
<dbReference type="AlphaFoldDB" id="A0A158KJY1"/>
<gene>
    <name evidence="6" type="ORF">AWB67_05850</name>
</gene>
<dbReference type="InterPro" id="IPR011761">
    <property type="entry name" value="ATP-grasp"/>
</dbReference>
<dbReference type="PANTHER" id="PTHR43585">
    <property type="entry name" value="FUMIPYRROLE BIOSYNTHESIS PROTEIN C"/>
    <property type="match status" value="1"/>
</dbReference>
<dbReference type="Gene3D" id="3.30.470.20">
    <property type="entry name" value="ATP-grasp fold, B domain"/>
    <property type="match status" value="1"/>
</dbReference>
<dbReference type="SUPFAM" id="SSF56059">
    <property type="entry name" value="Glutathione synthetase ATP-binding domain-like"/>
    <property type="match status" value="1"/>
</dbReference>
<dbReference type="PROSITE" id="PS50975">
    <property type="entry name" value="ATP_GRASP"/>
    <property type="match status" value="1"/>
</dbReference>
<dbReference type="InterPro" id="IPR052032">
    <property type="entry name" value="ATP-dep_AA_Ligase"/>
</dbReference>
<dbReference type="EMBL" id="FCOL02000062">
    <property type="protein sequence ID" value="SAL81456.1"/>
    <property type="molecule type" value="Genomic_DNA"/>
</dbReference>
<keyword evidence="3 4" id="KW-0067">ATP-binding</keyword>
<dbReference type="Pfam" id="PF13535">
    <property type="entry name" value="ATP-grasp_4"/>
    <property type="match status" value="1"/>
</dbReference>
<dbReference type="RefSeq" id="WP_087659641.1">
    <property type="nucleotide sequence ID" value="NZ_FCOL02000062.1"/>
</dbReference>
<dbReference type="GO" id="GO:0005524">
    <property type="term" value="F:ATP binding"/>
    <property type="evidence" value="ECO:0007669"/>
    <property type="project" value="UniProtKB-UniRule"/>
</dbReference>
<protein>
    <submittedName>
        <fullName evidence="6">Argininosuccinate lyase</fullName>
    </submittedName>
</protein>
<dbReference type="OrthoDB" id="9803907at2"/>
<evidence type="ECO:0000256" key="2">
    <source>
        <dbReference type="ARBA" id="ARBA00022741"/>
    </source>
</evidence>
<name>A0A158KJY1_9BURK</name>
<organism evidence="6 7">
    <name type="scientific">Caballeronia terrestris</name>
    <dbReference type="NCBI Taxonomy" id="1226301"/>
    <lineage>
        <taxon>Bacteria</taxon>
        <taxon>Pseudomonadati</taxon>
        <taxon>Pseudomonadota</taxon>
        <taxon>Betaproteobacteria</taxon>
        <taxon>Burkholderiales</taxon>
        <taxon>Burkholderiaceae</taxon>
        <taxon>Caballeronia</taxon>
    </lineage>
</organism>
<accession>A0A158KJY1</accession>
<evidence type="ECO:0000313" key="6">
    <source>
        <dbReference type="EMBL" id="SAL81456.1"/>
    </source>
</evidence>
<keyword evidence="2 4" id="KW-0547">Nucleotide-binding</keyword>
<dbReference type="GO" id="GO:0016874">
    <property type="term" value="F:ligase activity"/>
    <property type="evidence" value="ECO:0007669"/>
    <property type="project" value="UniProtKB-KW"/>
</dbReference>
<keyword evidence="6" id="KW-0456">Lyase</keyword>
<sequence length="454" mass="50342">MTTPALLLLGHQARSYAAMIKDYAERLGVAVVVLSSKPRDVRDLEQLAALGVARLWHVDDEHLDESHVAPVLTQASAEGFTIIAALATFEGYRVLMALTNQRIGAIDADPLALKKCMDKFLCRQCLSERGLSRSTATVLDAQTLPLLRMSGRKLFVKPRRGAGSFACFRLDDTLTIDRLQALQMQMRDDLAFRAIFAGQFDFIAEDYVLGDEYSLEVLVVGGASHVIGVHAKYLDDSSGTTLETSNSLPAPRLSDEQQLAGERFIDECLSALRLREGCYHIEARHDPRDGHWDIIEINARMGGALINQSVGVFTGGLSMLELWVRTLCSVSDESRLALRGQLGALRESTRRRDKSMEHGTVFFSRYGERNRTLEKLSIEQLMPQPDIAEMPVREGTRLPDSERGIFILNALWKVRIPDIANQLQALSTMLDEKLVVQYSDAAASAANPTAKEKP</sequence>
<proteinExistence type="predicted"/>